<keyword evidence="6 12" id="KW-0999">Mitochondrion inner membrane</keyword>
<dbReference type="GO" id="GO:0045275">
    <property type="term" value="C:respiratory chain complex III"/>
    <property type="evidence" value="ECO:0007669"/>
    <property type="project" value="UniProtKB-UniRule"/>
</dbReference>
<evidence type="ECO:0000256" key="8">
    <source>
        <dbReference type="ARBA" id="ARBA00022989"/>
    </source>
</evidence>
<dbReference type="InterPro" id="IPR008027">
    <property type="entry name" value="QCR9"/>
</dbReference>
<gene>
    <name evidence="13" type="ORF">E0L32_001061</name>
</gene>
<dbReference type="GO" id="GO:0006122">
    <property type="term" value="P:mitochondrial electron transport, ubiquinol to cytochrome c"/>
    <property type="evidence" value="ECO:0007669"/>
    <property type="project" value="UniProtKB-UniRule"/>
</dbReference>
<dbReference type="InterPro" id="IPR036656">
    <property type="entry name" value="QCR9_sf"/>
</dbReference>
<evidence type="ECO:0000256" key="4">
    <source>
        <dbReference type="ARBA" id="ARBA00022660"/>
    </source>
</evidence>
<comment type="subcellular location">
    <subcellularLocation>
        <location evidence="1 12">Mitochondrion inner membrane</location>
        <topology evidence="1 12">Single-pass membrane protein</topology>
    </subcellularLocation>
</comment>
<evidence type="ECO:0000256" key="10">
    <source>
        <dbReference type="ARBA" id="ARBA00023136"/>
    </source>
</evidence>
<keyword evidence="7 12" id="KW-0249">Electron transport</keyword>
<evidence type="ECO:0000256" key="7">
    <source>
        <dbReference type="ARBA" id="ARBA00022982"/>
    </source>
</evidence>
<evidence type="ECO:0000256" key="6">
    <source>
        <dbReference type="ARBA" id="ARBA00022792"/>
    </source>
</evidence>
<organism evidence="13 14">
    <name type="scientific">Thyridium curvatum</name>
    <dbReference type="NCBI Taxonomy" id="1093900"/>
    <lineage>
        <taxon>Eukaryota</taxon>
        <taxon>Fungi</taxon>
        <taxon>Dikarya</taxon>
        <taxon>Ascomycota</taxon>
        <taxon>Pezizomycotina</taxon>
        <taxon>Sordariomycetes</taxon>
        <taxon>Sordariomycetidae</taxon>
        <taxon>Thyridiales</taxon>
        <taxon>Thyridiaceae</taxon>
        <taxon>Thyridium</taxon>
    </lineage>
</organism>
<dbReference type="GeneID" id="41968508"/>
<reference evidence="13 14" key="1">
    <citation type="submission" date="2019-06" db="EMBL/GenBank/DDBJ databases">
        <title>Draft genome sequence of the filamentous fungus Phialemoniopsis curvata isolated from diesel fuel.</title>
        <authorList>
            <person name="Varaljay V.A."/>
            <person name="Lyon W.J."/>
            <person name="Crouch A.L."/>
            <person name="Drake C.E."/>
            <person name="Hollomon J.M."/>
            <person name="Nadeau L.J."/>
            <person name="Nunn H.S."/>
            <person name="Stevenson B.S."/>
            <person name="Bojanowski C.L."/>
            <person name="Crookes-Goodson W.J."/>
        </authorList>
    </citation>
    <scope>NUCLEOTIDE SEQUENCE [LARGE SCALE GENOMIC DNA]</scope>
    <source>
        <strain evidence="13 14">D216</strain>
    </source>
</reference>
<dbReference type="STRING" id="1093900.A0A507AU22"/>
<dbReference type="Proteomes" id="UP000319257">
    <property type="component" value="Unassembled WGS sequence"/>
</dbReference>
<dbReference type="GO" id="GO:0005743">
    <property type="term" value="C:mitochondrial inner membrane"/>
    <property type="evidence" value="ECO:0007669"/>
    <property type="project" value="UniProtKB-SubCell"/>
</dbReference>
<evidence type="ECO:0000256" key="12">
    <source>
        <dbReference type="RuleBase" id="RU368056"/>
    </source>
</evidence>
<dbReference type="Gene3D" id="1.20.5.260">
    <property type="entry name" value="Cytochrome b-c1 complex subunit 9"/>
    <property type="match status" value="1"/>
</dbReference>
<keyword evidence="14" id="KW-1185">Reference proteome</keyword>
<evidence type="ECO:0000313" key="14">
    <source>
        <dbReference type="Proteomes" id="UP000319257"/>
    </source>
</evidence>
<proteinExistence type="inferred from homology"/>
<comment type="function">
    <text evidence="12">Component of the ubiquinol-cytochrome c oxidoreductase, a multisubunit transmembrane complex that is part of the mitochondrial electron transport chain which drives oxidative phosphorylation. The complex plays an important role in the uptake of multiple carbon sources present in different host niches.</text>
</comment>
<dbReference type="AlphaFoldDB" id="A0A507AU22"/>
<keyword evidence="3 12" id="KW-0813">Transport</keyword>
<comment type="subunit">
    <text evidence="12">Component of the ubiquinol-cytochrome c oxidoreductase (cytochrome b-c1 complex, complex III, CIII), a multisubunit enzyme composed of 3 respiratory subunits cytochrome b, cytochrome c1 and Rieske protein, 2 core protein subunits, and additional low-molecular weight protein subunits.</text>
</comment>
<dbReference type="RefSeq" id="XP_030992954.1">
    <property type="nucleotide sequence ID" value="XM_031133295.1"/>
</dbReference>
<dbReference type="Pfam" id="PF05365">
    <property type="entry name" value="UCR_UQCRX_QCR9"/>
    <property type="match status" value="1"/>
</dbReference>
<evidence type="ECO:0000256" key="3">
    <source>
        <dbReference type="ARBA" id="ARBA00022448"/>
    </source>
</evidence>
<keyword evidence="8" id="KW-1133">Transmembrane helix</keyword>
<keyword evidence="5" id="KW-0812">Transmembrane</keyword>
<dbReference type="EMBL" id="SKBQ01000004">
    <property type="protein sequence ID" value="TPX11243.1"/>
    <property type="molecule type" value="Genomic_DNA"/>
</dbReference>
<dbReference type="InParanoid" id="A0A507AU22"/>
<keyword evidence="4 12" id="KW-0679">Respiratory chain</keyword>
<dbReference type="SUPFAM" id="SSF81514">
    <property type="entry name" value="Subunit X (non-heme 7 kDa protein) of cytochrome bc1 complex (Ubiquinol-cytochrome c reductase)"/>
    <property type="match status" value="1"/>
</dbReference>
<name>A0A507AU22_9PEZI</name>
<dbReference type="OrthoDB" id="44067at2759"/>
<protein>
    <recommendedName>
        <fullName evidence="11 12">Complex III subunit 9</fullName>
    </recommendedName>
</protein>
<evidence type="ECO:0000256" key="2">
    <source>
        <dbReference type="ARBA" id="ARBA00007856"/>
    </source>
</evidence>
<comment type="caution">
    <text evidence="13">The sequence shown here is derived from an EMBL/GenBank/DDBJ whole genome shotgun (WGS) entry which is preliminary data.</text>
</comment>
<evidence type="ECO:0000256" key="11">
    <source>
        <dbReference type="ARBA" id="ARBA00044247"/>
    </source>
</evidence>
<accession>A0A507AU22</accession>
<evidence type="ECO:0000313" key="13">
    <source>
        <dbReference type="EMBL" id="TPX11243.1"/>
    </source>
</evidence>
<evidence type="ECO:0000256" key="9">
    <source>
        <dbReference type="ARBA" id="ARBA00023128"/>
    </source>
</evidence>
<keyword evidence="9 12" id="KW-0496">Mitochondrion</keyword>
<comment type="similarity">
    <text evidence="2 12">Belongs to the UQCR10/QCR9 family.</text>
</comment>
<sequence>MLGTVFASAFAFEMVYDTGMNKVWDSINRGVRPLQYLPDLQASDTNEQQRQWKDIRAKYVEAEE</sequence>
<evidence type="ECO:0000256" key="5">
    <source>
        <dbReference type="ARBA" id="ARBA00022692"/>
    </source>
</evidence>
<keyword evidence="10" id="KW-0472">Membrane</keyword>
<evidence type="ECO:0000256" key="1">
    <source>
        <dbReference type="ARBA" id="ARBA00004434"/>
    </source>
</evidence>